<dbReference type="CDD" id="cd08493">
    <property type="entry name" value="PBP2_DppA_like"/>
    <property type="match status" value="1"/>
</dbReference>
<sequence length="533" mass="59336">MLNKKLLSLFLSSILLFGLVACSSNSSTDGATSETQDTLVYGRGGDSISLDPATVTDGESYKVADNIYDTLVKFGDMDTKIHPSLASDWKVSDDGLTYTFTLREGIKFHDGTAFNADAVVYNFKRWMEPEEGQEGKFAMYRSMFGGFKGDEGHVIKEVKALDESTVQFTLNRPQAPFLKNLTMTPFAIASPEAIEKYGDKYNENPVGTGPFVFSEWQRNDKIVLKKNEDYWMDGYPKLETVIFRSIPENSARLNALKTGEIDMMDGVSPSDVAGIEETPDLKTFTRPSMNIGYLGLNVTRGPLKNKDVRKALNHAVDKQAIIDAFYEGQAEPAKNPIPPSIQGYNDEIEAYPFDLEKAKSLLEKSGYPDGFDMELWAMPVSRPYMPNGQKVAEAIQSTFKEIGVNATIKSYEWATYVEKVIGGEADSFLLGWTVQNGDADNLLYTLLDKTNIGSSNSARYESEEFHKLLVEAKSTVDPEKRNELYNQALKVFHEDVPWIPLVHATPVVAGKKNIEGFNPHPNSSVLLAKVEFK</sequence>
<dbReference type="PANTHER" id="PTHR30290:SF9">
    <property type="entry name" value="OLIGOPEPTIDE-BINDING PROTEIN APPA"/>
    <property type="match status" value="1"/>
</dbReference>
<keyword evidence="4 5" id="KW-0732">Signal</keyword>
<dbReference type="Gene3D" id="3.90.76.10">
    <property type="entry name" value="Dipeptide-binding Protein, Domain 1"/>
    <property type="match status" value="1"/>
</dbReference>
<dbReference type="InterPro" id="IPR023765">
    <property type="entry name" value="SBP_5_CS"/>
</dbReference>
<dbReference type="GO" id="GO:0015833">
    <property type="term" value="P:peptide transport"/>
    <property type="evidence" value="ECO:0007669"/>
    <property type="project" value="TreeGrafter"/>
</dbReference>
<evidence type="ECO:0000256" key="2">
    <source>
        <dbReference type="ARBA" id="ARBA00005695"/>
    </source>
</evidence>
<dbReference type="GO" id="GO:0042597">
    <property type="term" value="C:periplasmic space"/>
    <property type="evidence" value="ECO:0007669"/>
    <property type="project" value="UniProtKB-ARBA"/>
</dbReference>
<dbReference type="SUPFAM" id="SSF53850">
    <property type="entry name" value="Periplasmic binding protein-like II"/>
    <property type="match status" value="1"/>
</dbReference>
<dbReference type="InterPro" id="IPR039424">
    <property type="entry name" value="SBP_5"/>
</dbReference>
<dbReference type="OrthoDB" id="9796817at2"/>
<comment type="subcellular location">
    <subcellularLocation>
        <location evidence="1">Cell membrane</location>
        <topology evidence="1">Lipid-anchor</topology>
    </subcellularLocation>
</comment>
<dbReference type="AlphaFoldDB" id="A0A5R9FA99"/>
<feature type="chain" id="PRO_5024274617" evidence="5">
    <location>
        <begin position="27"/>
        <end position="533"/>
    </location>
</feature>
<keyword evidence="3" id="KW-0813">Transport</keyword>
<evidence type="ECO:0000256" key="5">
    <source>
        <dbReference type="SAM" id="SignalP"/>
    </source>
</evidence>
<dbReference type="PROSITE" id="PS51257">
    <property type="entry name" value="PROKAR_LIPOPROTEIN"/>
    <property type="match status" value="1"/>
</dbReference>
<comment type="caution">
    <text evidence="7">The sequence shown here is derived from an EMBL/GenBank/DDBJ whole genome shotgun (WGS) entry which is preliminary data.</text>
</comment>
<dbReference type="InterPro" id="IPR000914">
    <property type="entry name" value="SBP_5_dom"/>
</dbReference>
<comment type="similarity">
    <text evidence="2">Belongs to the bacterial solute-binding protein 5 family.</text>
</comment>
<dbReference type="PROSITE" id="PS01040">
    <property type="entry name" value="SBP_BACTERIAL_5"/>
    <property type="match status" value="1"/>
</dbReference>
<evidence type="ECO:0000256" key="3">
    <source>
        <dbReference type="ARBA" id="ARBA00022448"/>
    </source>
</evidence>
<proteinExistence type="inferred from homology"/>
<dbReference type="GO" id="GO:0043190">
    <property type="term" value="C:ATP-binding cassette (ABC) transporter complex"/>
    <property type="evidence" value="ECO:0007669"/>
    <property type="project" value="InterPro"/>
</dbReference>
<dbReference type="Gene3D" id="3.10.105.10">
    <property type="entry name" value="Dipeptide-binding Protein, Domain 3"/>
    <property type="match status" value="1"/>
</dbReference>
<evidence type="ECO:0000259" key="6">
    <source>
        <dbReference type="Pfam" id="PF00496"/>
    </source>
</evidence>
<dbReference type="EMBL" id="SWLG01000003">
    <property type="protein sequence ID" value="TLS38568.1"/>
    <property type="molecule type" value="Genomic_DNA"/>
</dbReference>
<feature type="signal peptide" evidence="5">
    <location>
        <begin position="1"/>
        <end position="26"/>
    </location>
</feature>
<dbReference type="PIRSF" id="PIRSF002741">
    <property type="entry name" value="MppA"/>
    <property type="match status" value="1"/>
</dbReference>
<dbReference type="PANTHER" id="PTHR30290">
    <property type="entry name" value="PERIPLASMIC BINDING COMPONENT OF ABC TRANSPORTER"/>
    <property type="match status" value="1"/>
</dbReference>
<dbReference type="Proteomes" id="UP000308230">
    <property type="component" value="Unassembled WGS sequence"/>
</dbReference>
<dbReference type="Pfam" id="PF00496">
    <property type="entry name" value="SBP_bac_5"/>
    <property type="match status" value="1"/>
</dbReference>
<evidence type="ECO:0000256" key="1">
    <source>
        <dbReference type="ARBA" id="ARBA00004193"/>
    </source>
</evidence>
<reference evidence="7 8" key="1">
    <citation type="submission" date="2019-04" db="EMBL/GenBank/DDBJ databases">
        <title>Bacillus caeni sp. nov., a bacterium isolated from mangrove sediment.</title>
        <authorList>
            <person name="Huang H."/>
            <person name="Mo K."/>
            <person name="Hu Y."/>
        </authorList>
    </citation>
    <scope>NUCLEOTIDE SEQUENCE [LARGE SCALE GENOMIC DNA]</scope>
    <source>
        <strain evidence="7 8">HB172195</strain>
    </source>
</reference>
<evidence type="ECO:0000313" key="8">
    <source>
        <dbReference type="Proteomes" id="UP000308230"/>
    </source>
</evidence>
<accession>A0A5R9FA99</accession>
<dbReference type="GO" id="GO:1904680">
    <property type="term" value="F:peptide transmembrane transporter activity"/>
    <property type="evidence" value="ECO:0007669"/>
    <property type="project" value="TreeGrafter"/>
</dbReference>
<dbReference type="Gene3D" id="3.40.190.10">
    <property type="entry name" value="Periplasmic binding protein-like II"/>
    <property type="match status" value="1"/>
</dbReference>
<evidence type="ECO:0000256" key="4">
    <source>
        <dbReference type="ARBA" id="ARBA00022729"/>
    </source>
</evidence>
<keyword evidence="8" id="KW-1185">Reference proteome</keyword>
<protein>
    <submittedName>
        <fullName evidence="7">ABC transporter substrate-binding protein</fullName>
    </submittedName>
</protein>
<name>A0A5R9FA99_9BACL</name>
<organism evidence="7 8">
    <name type="scientific">Exobacillus caeni</name>
    <dbReference type="NCBI Taxonomy" id="2574798"/>
    <lineage>
        <taxon>Bacteria</taxon>
        <taxon>Bacillati</taxon>
        <taxon>Bacillota</taxon>
        <taxon>Bacilli</taxon>
        <taxon>Bacillales</taxon>
        <taxon>Guptibacillaceae</taxon>
        <taxon>Exobacillus</taxon>
    </lineage>
</organism>
<feature type="domain" description="Solute-binding protein family 5" evidence="6">
    <location>
        <begin position="80"/>
        <end position="453"/>
    </location>
</feature>
<evidence type="ECO:0000313" key="7">
    <source>
        <dbReference type="EMBL" id="TLS38568.1"/>
    </source>
</evidence>
<dbReference type="InterPro" id="IPR030678">
    <property type="entry name" value="Peptide/Ni-bd"/>
</dbReference>
<gene>
    <name evidence="7" type="ORF">FCL54_04480</name>
</gene>